<reference evidence="3 4" key="2">
    <citation type="submission" date="2020-08" db="EMBL/GenBank/DDBJ databases">
        <authorList>
            <person name="Ueki A."/>
            <person name="Tonouchi A."/>
        </authorList>
    </citation>
    <scope>NUCLEOTIDE SEQUENCE [LARGE SCALE GENOMIC DNA]</scope>
    <source>
        <strain evidence="3 4">CTTW</strain>
    </source>
</reference>
<keyword evidence="4" id="KW-1185">Reference proteome</keyword>
<keyword evidence="2" id="KW-0812">Transmembrane</keyword>
<dbReference type="RefSeq" id="WP_185255839.1">
    <property type="nucleotide sequence ID" value="NZ_AP023368.1"/>
</dbReference>
<evidence type="ECO:0000256" key="1">
    <source>
        <dbReference type="SAM" id="MobiDB-lite"/>
    </source>
</evidence>
<evidence type="ECO:0000313" key="4">
    <source>
        <dbReference type="Proteomes" id="UP000515703"/>
    </source>
</evidence>
<sequence length="217" mass="24687">MEAIAIILVIAGLAAIIISCFMVDKTDKNNGFIPSTVLNQTVGEVSNELLTKELRQKFDEACQETSEGYLFKLENQLSQLSNEKIIAVHDFSEQILEKIKHNHEEVIFLYNMLGEKEEELKTFLKNADRQKKVLEENIHQPARTEKKEEKTEKTVGARDLPARELQAPDNPEAGNNSNQKILELYSNGFSIVDISRTLEIGQGEVKLVVDLYRQKQQ</sequence>
<reference evidence="3 4" key="1">
    <citation type="submission" date="2020-08" db="EMBL/GenBank/DDBJ databases">
        <title>Draft genome sequencing of an Anaerocolumna strain isolated from anoxic soil subjected to BSD treatment.</title>
        <authorList>
            <person name="Uek A."/>
            <person name="Tonouchi A."/>
        </authorList>
    </citation>
    <scope>NUCLEOTIDE SEQUENCE [LARGE SCALE GENOMIC DNA]</scope>
    <source>
        <strain evidence="3 4">CTTW</strain>
    </source>
</reference>
<dbReference type="Pfam" id="PF19610">
    <property type="entry name" value="DUF6115"/>
    <property type="match status" value="1"/>
</dbReference>
<accession>A0A7I8DSS3</accession>
<evidence type="ECO:0000313" key="3">
    <source>
        <dbReference type="EMBL" id="BCK00136.1"/>
    </source>
</evidence>
<feature type="compositionally biased region" description="Basic and acidic residues" evidence="1">
    <location>
        <begin position="135"/>
        <end position="162"/>
    </location>
</feature>
<dbReference type="EMBL" id="AP023368">
    <property type="protein sequence ID" value="BCK00136.1"/>
    <property type="molecule type" value="Genomic_DNA"/>
</dbReference>
<organism evidence="3 4">
    <name type="scientific">Anaerocolumna chitinilytica</name>
    <dbReference type="NCBI Taxonomy" id="1727145"/>
    <lineage>
        <taxon>Bacteria</taxon>
        <taxon>Bacillati</taxon>
        <taxon>Bacillota</taxon>
        <taxon>Clostridia</taxon>
        <taxon>Lachnospirales</taxon>
        <taxon>Lachnospiraceae</taxon>
        <taxon>Anaerocolumna</taxon>
    </lineage>
</organism>
<protein>
    <submittedName>
        <fullName evidence="3">Uncharacterized protein</fullName>
    </submittedName>
</protein>
<dbReference type="Proteomes" id="UP000515703">
    <property type="component" value="Chromosome"/>
</dbReference>
<evidence type="ECO:0000256" key="2">
    <source>
        <dbReference type="SAM" id="Phobius"/>
    </source>
</evidence>
<dbReference type="KEGG" id="acht:bsdcttw_31760"/>
<name>A0A7I8DSS3_9FIRM</name>
<keyword evidence="2" id="KW-0472">Membrane</keyword>
<dbReference type="AlphaFoldDB" id="A0A7I8DSS3"/>
<feature type="transmembrane region" description="Helical" evidence="2">
    <location>
        <begin position="6"/>
        <end position="23"/>
    </location>
</feature>
<keyword evidence="2" id="KW-1133">Transmembrane helix</keyword>
<gene>
    <name evidence="3" type="ORF">bsdcttw_31760</name>
</gene>
<proteinExistence type="predicted"/>
<feature type="region of interest" description="Disordered" evidence="1">
    <location>
        <begin position="135"/>
        <end position="178"/>
    </location>
</feature>
<dbReference type="InterPro" id="IPR046118">
    <property type="entry name" value="DUF6115"/>
</dbReference>